<dbReference type="Gene3D" id="1.20.120.330">
    <property type="entry name" value="Nucleotidyltransferases domain 2"/>
    <property type="match status" value="1"/>
</dbReference>
<protein>
    <recommendedName>
        <fullName evidence="3">Mannitol repressor</fullName>
    </recommendedName>
</protein>
<proteinExistence type="predicted"/>
<dbReference type="InterPro" id="IPR038026">
    <property type="entry name" value="MtlR-like_sf"/>
</dbReference>
<dbReference type="GO" id="GO:0045892">
    <property type="term" value="P:negative regulation of DNA-templated transcription"/>
    <property type="evidence" value="ECO:0007669"/>
    <property type="project" value="TreeGrafter"/>
</dbReference>
<dbReference type="InterPro" id="IPR007761">
    <property type="entry name" value="MtlR-like"/>
</dbReference>
<evidence type="ECO:0008006" key="3">
    <source>
        <dbReference type="Google" id="ProtNLM"/>
    </source>
</evidence>
<dbReference type="PANTHER" id="PTHR37941:SF1">
    <property type="entry name" value="FUMARASE E-RELATED"/>
    <property type="match status" value="1"/>
</dbReference>
<evidence type="ECO:0000313" key="2">
    <source>
        <dbReference type="Proteomes" id="UP000002027"/>
    </source>
</evidence>
<dbReference type="SUPFAM" id="SSF158668">
    <property type="entry name" value="MtlR-like"/>
    <property type="match status" value="1"/>
</dbReference>
<dbReference type="RefSeq" id="WP_012873177.1">
    <property type="nucleotide sequence ID" value="NC_013524.1"/>
</dbReference>
<reference evidence="2" key="1">
    <citation type="submission" date="2009-11" db="EMBL/GenBank/DDBJ databases">
        <title>The complete chromosome 2 of Sphaerobacter thermophilus DSM 20745.</title>
        <authorList>
            <person name="Lucas S."/>
            <person name="Copeland A."/>
            <person name="Lapidus A."/>
            <person name="Glavina del Rio T."/>
            <person name="Dalin E."/>
            <person name="Tice H."/>
            <person name="Bruce D."/>
            <person name="Goodwin L."/>
            <person name="Pitluck S."/>
            <person name="Kyrpides N."/>
            <person name="Mavromatis K."/>
            <person name="Ivanova N."/>
            <person name="Mikhailova N."/>
            <person name="LaButti K.M."/>
            <person name="Clum A."/>
            <person name="Sun H.I."/>
            <person name="Brettin T."/>
            <person name="Detter J.C."/>
            <person name="Han C."/>
            <person name="Larimer F."/>
            <person name="Land M."/>
            <person name="Hauser L."/>
            <person name="Markowitz V."/>
            <person name="Cheng J.F."/>
            <person name="Hugenholtz P."/>
            <person name="Woyke T."/>
            <person name="Wu D."/>
            <person name="Steenblock K."/>
            <person name="Schneider S."/>
            <person name="Pukall R."/>
            <person name="Goeker M."/>
            <person name="Klenk H.P."/>
            <person name="Eisen J.A."/>
        </authorList>
    </citation>
    <scope>NUCLEOTIDE SEQUENCE [LARGE SCALE GENOMIC DNA]</scope>
    <source>
        <strain evidence="2">ATCC 49802 / DSM 20745 / S 6022</strain>
    </source>
</reference>
<dbReference type="KEGG" id="sti:Sthe_2725"/>
<dbReference type="Proteomes" id="UP000002027">
    <property type="component" value="Chromosome 2"/>
</dbReference>
<dbReference type="InParanoid" id="D1C8J6"/>
<keyword evidence="2" id="KW-1185">Reference proteome</keyword>
<gene>
    <name evidence="1" type="ordered locus">Sthe_2725</name>
</gene>
<reference evidence="1 2" key="2">
    <citation type="journal article" date="2010" name="Stand. Genomic Sci.">
        <title>Complete genome sequence of Desulfohalobium retbaense type strain (HR(100)).</title>
        <authorList>
            <person name="Spring S."/>
            <person name="Nolan M."/>
            <person name="Lapidus A."/>
            <person name="Glavina Del Rio T."/>
            <person name="Copeland A."/>
            <person name="Tice H."/>
            <person name="Cheng J.F."/>
            <person name="Lucas S."/>
            <person name="Land M."/>
            <person name="Chen F."/>
            <person name="Bruce D."/>
            <person name="Goodwin L."/>
            <person name="Pitluck S."/>
            <person name="Ivanova N."/>
            <person name="Mavromatis K."/>
            <person name="Mikhailova N."/>
            <person name="Pati A."/>
            <person name="Chen A."/>
            <person name="Palaniappan K."/>
            <person name="Hauser L."/>
            <person name="Chang Y.J."/>
            <person name="Jeffries C.D."/>
            <person name="Munk C."/>
            <person name="Kiss H."/>
            <person name="Chain P."/>
            <person name="Han C."/>
            <person name="Brettin T."/>
            <person name="Detter J.C."/>
            <person name="Schuler E."/>
            <person name="Goker M."/>
            <person name="Rohde M."/>
            <person name="Bristow J."/>
            <person name="Eisen J.A."/>
            <person name="Markowitz V."/>
            <person name="Hugenholtz P."/>
            <person name="Kyrpides N.C."/>
            <person name="Klenk H.P."/>
        </authorList>
    </citation>
    <scope>NUCLEOTIDE SEQUENCE [LARGE SCALE GENOMIC DNA]</scope>
    <source>
        <strain evidence="2">ATCC 49802 / DSM 20745 / S 6022</strain>
    </source>
</reference>
<evidence type="ECO:0000313" key="1">
    <source>
        <dbReference type="EMBL" id="ACZ40139.1"/>
    </source>
</evidence>
<dbReference type="PANTHER" id="PTHR37941">
    <property type="entry name" value="FUMARASE E-RELATED"/>
    <property type="match status" value="1"/>
</dbReference>
<dbReference type="STRING" id="479434.Sthe_2725"/>
<dbReference type="eggNOG" id="COG3722">
    <property type="taxonomic scope" value="Bacteria"/>
</dbReference>
<dbReference type="HOGENOM" id="CLU_1123947_0_0_0"/>
<dbReference type="Pfam" id="PF05068">
    <property type="entry name" value="MtlR"/>
    <property type="match status" value="1"/>
</dbReference>
<dbReference type="AlphaFoldDB" id="D1C8J6"/>
<dbReference type="EMBL" id="CP001824">
    <property type="protein sequence ID" value="ACZ40139.1"/>
    <property type="molecule type" value="Genomic_DNA"/>
</dbReference>
<sequence length="247" mass="27731">MCVETGRTIAMNLDDLFALLDPFLDQLLPEISSTSPEEMEQILNEVLASTGIGYVEAPLDVARFRLNLNRESDRGCALMAAAYLDTALMELLQRFFVDDQKASKHILDGTGVLSSFAARIELAYLIGLISPKLREDLNRIRRIRNEFAHTSSEVRFDDPEIAKLCNDLYHDPLVNQLPRSPRAKFITVSMSVLGAIHATTRTTEHRPKKKNLDLSQPKVVERIQELIAAVDEALTKRLASKRNIEAS</sequence>
<accession>D1C8J6</accession>
<organism evidence="1 2">
    <name type="scientific">Sphaerobacter thermophilus (strain ATCC 49802 / DSM 20745 / KCCM 41009 / NCIMB 13125 / S 6022)</name>
    <dbReference type="NCBI Taxonomy" id="479434"/>
    <lineage>
        <taxon>Bacteria</taxon>
        <taxon>Pseudomonadati</taxon>
        <taxon>Thermomicrobiota</taxon>
        <taxon>Thermomicrobia</taxon>
        <taxon>Sphaerobacterales</taxon>
        <taxon>Sphaerobacterineae</taxon>
        <taxon>Sphaerobacteraceae</taxon>
        <taxon>Sphaerobacter</taxon>
    </lineage>
</organism>
<name>D1C8J6_SPHTD</name>